<dbReference type="RefSeq" id="WP_206847254.1">
    <property type="nucleotide sequence ID" value="NZ_CP065956.1"/>
</dbReference>
<name>A0ABX7PW88_9BACT</name>
<reference evidence="1 2" key="1">
    <citation type="submission" date="2020-12" db="EMBL/GenBank/DDBJ databases">
        <authorList>
            <person name="Awala S.I."/>
            <person name="Gwak J.-H."/>
            <person name="Kim S.-J."/>
            <person name="Rhee S.-K."/>
        </authorList>
    </citation>
    <scope>NUCLEOTIDE SEQUENCE [LARGE SCALE GENOMIC DNA]</scope>
    <source>
        <strain evidence="1 2">IT5</strain>
    </source>
</reference>
<sequence>MNNPQIHLEATKGMPPSLIYAHFLSPHFHSLSLPQPSSLPFPSSFRGISKALPVILGLGAGYGAYVLLSKSKAKNPQDIVEEFKGGSHSFLSPEREKLYSQGIILPTTEEGKRQRTEATGRVQNKEMISKPDPFLLRALKTITRFGGSRYSGLLGMEIAGPSVYASMQSLAQGKMGEALVDLTEGALKGSLAIGVGKISEKLGEHIFGGIPLIGKPTGRWIGWVIGSSMGERIGGKLEAILDRFKAPPENMENLKNTESFLTQMQNFQYKEPQVAYFNRENQDRSYLKASPFPLQSYYKKEELAR</sequence>
<dbReference type="EMBL" id="CP065956">
    <property type="protein sequence ID" value="QSR86859.1"/>
    <property type="molecule type" value="Genomic_DNA"/>
</dbReference>
<evidence type="ECO:0000313" key="2">
    <source>
        <dbReference type="Proteomes" id="UP000663088"/>
    </source>
</evidence>
<protein>
    <recommendedName>
        <fullName evidence="3">Transmembrane protein</fullName>
    </recommendedName>
</protein>
<keyword evidence="2" id="KW-1185">Reference proteome</keyword>
<evidence type="ECO:0000313" key="1">
    <source>
        <dbReference type="EMBL" id="QSR86859.1"/>
    </source>
</evidence>
<dbReference type="Proteomes" id="UP000663088">
    <property type="component" value="Chromosome"/>
</dbReference>
<gene>
    <name evidence="1" type="ORF">EM20IM_00345</name>
</gene>
<organism evidence="1 2">
    <name type="scientific">Candidatus Methylacidiphilum infernorum</name>
    <dbReference type="NCBI Taxonomy" id="511746"/>
    <lineage>
        <taxon>Bacteria</taxon>
        <taxon>Pseudomonadati</taxon>
        <taxon>Verrucomicrobiota</taxon>
        <taxon>Methylacidiphilae</taxon>
        <taxon>Methylacidiphilales</taxon>
        <taxon>Methylacidiphilaceae</taxon>
        <taxon>Methylacidiphilum (ex Ratnadevi et al. 2023)</taxon>
    </lineage>
</organism>
<proteinExistence type="predicted"/>
<evidence type="ECO:0008006" key="3">
    <source>
        <dbReference type="Google" id="ProtNLM"/>
    </source>
</evidence>
<accession>A0ABX7PW88</accession>